<dbReference type="Pfam" id="PF25601">
    <property type="entry name" value="AAA_lid_14"/>
    <property type="match status" value="1"/>
</dbReference>
<dbReference type="PRINTS" id="PR01590">
    <property type="entry name" value="HTHFIS"/>
</dbReference>
<dbReference type="PANTHER" id="PTHR32071">
    <property type="entry name" value="TRANSCRIPTIONAL REGULATORY PROTEIN"/>
    <property type="match status" value="1"/>
</dbReference>
<dbReference type="InterPro" id="IPR002197">
    <property type="entry name" value="HTH_Fis"/>
</dbReference>
<dbReference type="FunFam" id="3.40.50.300:FF:000006">
    <property type="entry name" value="DNA-binding transcriptional regulator NtrC"/>
    <property type="match status" value="1"/>
</dbReference>
<evidence type="ECO:0000256" key="3">
    <source>
        <dbReference type="ARBA" id="ARBA00023015"/>
    </source>
</evidence>
<reference evidence="7 8" key="1">
    <citation type="journal article" date="2016" name="Nat. Commun.">
        <title>Thousands of microbial genomes shed light on interconnected biogeochemical processes in an aquifer system.</title>
        <authorList>
            <person name="Anantharaman K."/>
            <person name="Brown C.T."/>
            <person name="Hug L.A."/>
            <person name="Sharon I."/>
            <person name="Castelle C.J."/>
            <person name="Probst A.J."/>
            <person name="Thomas B.C."/>
            <person name="Singh A."/>
            <person name="Wilkins M.J."/>
            <person name="Karaoz U."/>
            <person name="Brodie E.L."/>
            <person name="Williams K.H."/>
            <person name="Hubbard S.S."/>
            <person name="Banfield J.F."/>
        </authorList>
    </citation>
    <scope>NUCLEOTIDE SEQUENCE [LARGE SCALE GENOMIC DNA]</scope>
    <source>
        <strain evidence="8">RIFCSPLOWO2_12_FULL_64_10</strain>
    </source>
</reference>
<sequence>MASCYDDLCALVAEILKIGKDADISPDVLKAWSDKAMQIGERLKERHPLPQEHKRNLQLNLINRLGQQDVWKMDLQDFFDMAVVSIRESLGYYNVSLFTVDEASRDLVLTAHAGAYRGRVSRGYHQGIDRGMLGWVARNGKMLLANDVSREPTYQAVDGLATKSEICIPILIEGRTEGVLNVESDAVGAFDQGDVVALEALVHQIAEVMQMRRKTQAFDLLKAEVADRHSFGQLIGRSGAMRKVFDLIRVVAGSDMVVLIQGETGTGKELVARAIHAESHRKDRPFVAVNCAALPESLFESELFGHERGAFTGADRRRIGKMEMARGGTLFLDEIGEIPYPMQAKLLRAIEGQAFARVGGEQEIQVDVRIMSATNQPLEELEQKGLFRRDLYFRLNAVQIHLPPLRERTEDLPLLAAHFLREACAKFNKRIDAIAPAVFTALTAYAWPGNVREMENVIARAALLEQTPCLSQVDLPQPEAPPRTPDLLPETAGEASLKEIGRTALEGVERDYLRSLLTRTRGNISQATKLAGINRRTMYNKLAAYGLKRSDFIPSR</sequence>
<proteinExistence type="predicted"/>
<dbReference type="EMBL" id="MFKF01000357">
    <property type="protein sequence ID" value="OGG45918.1"/>
    <property type="molecule type" value="Genomic_DNA"/>
</dbReference>
<keyword evidence="1" id="KW-0547">Nucleotide-binding</keyword>
<dbReference type="Gene3D" id="1.10.10.60">
    <property type="entry name" value="Homeodomain-like"/>
    <property type="match status" value="1"/>
</dbReference>
<dbReference type="Proteomes" id="UP000178606">
    <property type="component" value="Unassembled WGS sequence"/>
</dbReference>
<comment type="caution">
    <text evidence="7">The sequence shown here is derived from an EMBL/GenBank/DDBJ whole genome shotgun (WGS) entry which is preliminary data.</text>
</comment>
<dbReference type="SMART" id="SM00065">
    <property type="entry name" value="GAF"/>
    <property type="match status" value="1"/>
</dbReference>
<name>A0A1F6C9T1_HANXR</name>
<dbReference type="InterPro" id="IPR003593">
    <property type="entry name" value="AAA+_ATPase"/>
</dbReference>
<evidence type="ECO:0000313" key="7">
    <source>
        <dbReference type="EMBL" id="OGG45918.1"/>
    </source>
</evidence>
<accession>A0A1F6C9T1</accession>
<dbReference type="InterPro" id="IPR002078">
    <property type="entry name" value="Sigma_54_int"/>
</dbReference>
<dbReference type="PROSITE" id="PS50045">
    <property type="entry name" value="SIGMA54_INTERACT_4"/>
    <property type="match status" value="1"/>
</dbReference>
<dbReference type="SMART" id="SM00382">
    <property type="entry name" value="AAA"/>
    <property type="match status" value="1"/>
</dbReference>
<dbReference type="PANTHER" id="PTHR32071:SF57">
    <property type="entry name" value="C4-DICARBOXYLATE TRANSPORT TRANSCRIPTIONAL REGULATORY PROTEIN DCTD"/>
    <property type="match status" value="1"/>
</dbReference>
<dbReference type="Pfam" id="PF13185">
    <property type="entry name" value="GAF_2"/>
    <property type="match status" value="1"/>
</dbReference>
<keyword evidence="4" id="KW-0238">DNA-binding</keyword>
<dbReference type="InterPro" id="IPR058031">
    <property type="entry name" value="AAA_lid_NorR"/>
</dbReference>
<dbReference type="Gene3D" id="3.30.450.40">
    <property type="match status" value="1"/>
</dbReference>
<evidence type="ECO:0000256" key="5">
    <source>
        <dbReference type="ARBA" id="ARBA00023163"/>
    </source>
</evidence>
<dbReference type="InterPro" id="IPR009057">
    <property type="entry name" value="Homeodomain-like_sf"/>
</dbReference>
<dbReference type="InterPro" id="IPR029016">
    <property type="entry name" value="GAF-like_dom_sf"/>
</dbReference>
<dbReference type="Pfam" id="PF02954">
    <property type="entry name" value="HTH_8"/>
    <property type="match status" value="1"/>
</dbReference>
<evidence type="ECO:0000256" key="2">
    <source>
        <dbReference type="ARBA" id="ARBA00022840"/>
    </source>
</evidence>
<organism evidence="7 8">
    <name type="scientific">Handelsmanbacteria sp. (strain RIFCSPLOWO2_12_FULL_64_10)</name>
    <dbReference type="NCBI Taxonomy" id="1817868"/>
    <lineage>
        <taxon>Bacteria</taxon>
        <taxon>Candidatus Handelsmaniibacteriota</taxon>
    </lineage>
</organism>
<dbReference type="InterPro" id="IPR025662">
    <property type="entry name" value="Sigma_54_int_dom_ATP-bd_1"/>
</dbReference>
<gene>
    <name evidence="7" type="ORF">A3F84_20020</name>
</gene>
<dbReference type="InterPro" id="IPR027417">
    <property type="entry name" value="P-loop_NTPase"/>
</dbReference>
<dbReference type="SUPFAM" id="SSF46689">
    <property type="entry name" value="Homeodomain-like"/>
    <property type="match status" value="1"/>
</dbReference>
<dbReference type="Gene3D" id="1.10.8.60">
    <property type="match status" value="1"/>
</dbReference>
<feature type="domain" description="Sigma-54 factor interaction" evidence="6">
    <location>
        <begin position="234"/>
        <end position="463"/>
    </location>
</feature>
<protein>
    <recommendedName>
        <fullName evidence="6">Sigma-54 factor interaction domain-containing protein</fullName>
    </recommendedName>
</protein>
<dbReference type="SUPFAM" id="SSF55781">
    <property type="entry name" value="GAF domain-like"/>
    <property type="match status" value="1"/>
</dbReference>
<keyword evidence="5" id="KW-0804">Transcription</keyword>
<keyword evidence="2" id="KW-0067">ATP-binding</keyword>
<dbReference type="CDD" id="cd00009">
    <property type="entry name" value="AAA"/>
    <property type="match status" value="1"/>
</dbReference>
<evidence type="ECO:0000256" key="1">
    <source>
        <dbReference type="ARBA" id="ARBA00022741"/>
    </source>
</evidence>
<keyword evidence="3" id="KW-0805">Transcription regulation</keyword>
<evidence type="ECO:0000313" key="8">
    <source>
        <dbReference type="Proteomes" id="UP000178606"/>
    </source>
</evidence>
<evidence type="ECO:0000256" key="4">
    <source>
        <dbReference type="ARBA" id="ARBA00023125"/>
    </source>
</evidence>
<dbReference type="GO" id="GO:0006355">
    <property type="term" value="P:regulation of DNA-templated transcription"/>
    <property type="evidence" value="ECO:0007669"/>
    <property type="project" value="InterPro"/>
</dbReference>
<dbReference type="GO" id="GO:0043565">
    <property type="term" value="F:sequence-specific DNA binding"/>
    <property type="evidence" value="ECO:0007669"/>
    <property type="project" value="InterPro"/>
</dbReference>
<dbReference type="SUPFAM" id="SSF52540">
    <property type="entry name" value="P-loop containing nucleoside triphosphate hydrolases"/>
    <property type="match status" value="1"/>
</dbReference>
<evidence type="ECO:0000259" key="6">
    <source>
        <dbReference type="PROSITE" id="PS50045"/>
    </source>
</evidence>
<dbReference type="Pfam" id="PF00158">
    <property type="entry name" value="Sigma54_activat"/>
    <property type="match status" value="1"/>
</dbReference>
<dbReference type="AlphaFoldDB" id="A0A1F6C9T1"/>
<dbReference type="PROSITE" id="PS00675">
    <property type="entry name" value="SIGMA54_INTERACT_1"/>
    <property type="match status" value="1"/>
</dbReference>
<dbReference type="GO" id="GO:0005524">
    <property type="term" value="F:ATP binding"/>
    <property type="evidence" value="ECO:0007669"/>
    <property type="project" value="UniProtKB-KW"/>
</dbReference>
<dbReference type="Gene3D" id="3.40.50.300">
    <property type="entry name" value="P-loop containing nucleotide triphosphate hydrolases"/>
    <property type="match status" value="1"/>
</dbReference>
<dbReference type="InterPro" id="IPR003018">
    <property type="entry name" value="GAF"/>
</dbReference>